<keyword evidence="2" id="KW-1185">Reference proteome</keyword>
<dbReference type="EMBL" id="JAGRPV010000001">
    <property type="protein sequence ID" value="MDI4644778.1"/>
    <property type="molecule type" value="Genomic_DNA"/>
</dbReference>
<dbReference type="Pfam" id="PF08827">
    <property type="entry name" value="DUF1805"/>
    <property type="match status" value="1"/>
</dbReference>
<organism evidence="1 2">
    <name type="scientific">Cohnella hashimotonis</name>
    <dbReference type="NCBI Taxonomy" id="2826895"/>
    <lineage>
        <taxon>Bacteria</taxon>
        <taxon>Bacillati</taxon>
        <taxon>Bacillota</taxon>
        <taxon>Bacilli</taxon>
        <taxon>Bacillales</taxon>
        <taxon>Paenibacillaceae</taxon>
        <taxon>Cohnella</taxon>
    </lineage>
</organism>
<dbReference type="InterPro" id="IPR036493">
    <property type="entry name" value="YunC_sf"/>
</dbReference>
<reference evidence="1" key="1">
    <citation type="submission" date="2023-04" db="EMBL/GenBank/DDBJ databases">
        <title>Comparative genomic analysis of Cohnella hashimotonis sp. nov., isolated from the International Space Station.</title>
        <authorList>
            <person name="Venkateswaran K."/>
            <person name="Simpson A."/>
        </authorList>
    </citation>
    <scope>NUCLEOTIDE SEQUENCE</scope>
    <source>
        <strain evidence="1">F6_2S_P_1</strain>
    </source>
</reference>
<dbReference type="RefSeq" id="WP_282907762.1">
    <property type="nucleotide sequence ID" value="NZ_JAGRPV010000001.1"/>
</dbReference>
<accession>A0ABT6TD68</accession>
<dbReference type="SUPFAM" id="SSF102891">
    <property type="entry name" value="Hypothetical protein Ta1206"/>
    <property type="match status" value="1"/>
</dbReference>
<name>A0ABT6TD68_9BACL</name>
<protein>
    <submittedName>
        <fullName evidence="1">DUF1805 domain-containing protein</fullName>
    </submittedName>
</protein>
<sequence length="108" mass="11228">MIKLVPIVIDGYTALGVEVLLPKTTLLAVTAGCGYIMCGALDVALLNDKLKDRGILAGRAVGVKTLDQLLDAPLESVTYEAERAGIVPGMQGRAAVARMASMSAQQEG</sequence>
<evidence type="ECO:0000313" key="2">
    <source>
        <dbReference type="Proteomes" id="UP001161691"/>
    </source>
</evidence>
<evidence type="ECO:0000313" key="1">
    <source>
        <dbReference type="EMBL" id="MDI4644778.1"/>
    </source>
</evidence>
<dbReference type="InterPro" id="IPR014931">
    <property type="entry name" value="DUF1805"/>
</dbReference>
<gene>
    <name evidence="1" type="ORF">KB449_07370</name>
</gene>
<dbReference type="Proteomes" id="UP001161691">
    <property type="component" value="Unassembled WGS sequence"/>
</dbReference>
<proteinExistence type="predicted"/>
<comment type="caution">
    <text evidence="1">The sequence shown here is derived from an EMBL/GenBank/DDBJ whole genome shotgun (WGS) entry which is preliminary data.</text>
</comment>
<dbReference type="Gene3D" id="3.30.1980.10">
    <property type="entry name" value="Hypothetical protein YunC"/>
    <property type="match status" value="1"/>
</dbReference>